<proteinExistence type="predicted"/>
<keyword evidence="2" id="KW-0808">Transferase</keyword>
<evidence type="ECO:0000313" key="2">
    <source>
        <dbReference type="EMBL" id="BBM62263.1"/>
    </source>
</evidence>
<dbReference type="Gene3D" id="3.40.50.2000">
    <property type="entry name" value="Glycogen Phosphorylase B"/>
    <property type="match status" value="1"/>
</dbReference>
<dbReference type="EMBL" id="LC494306">
    <property type="protein sequence ID" value="BBM62241.1"/>
    <property type="molecule type" value="Genomic_DNA"/>
</dbReference>
<protein>
    <submittedName>
        <fullName evidence="2">Putative glycosyltransferase</fullName>
    </submittedName>
</protein>
<name>A0A5A4U8I3_ESCAL</name>
<accession>A0A5A4U8I3</accession>
<dbReference type="GO" id="GO:0016740">
    <property type="term" value="F:transferase activity"/>
    <property type="evidence" value="ECO:0007669"/>
    <property type="project" value="UniProtKB-KW"/>
</dbReference>
<dbReference type="SUPFAM" id="SSF53756">
    <property type="entry name" value="UDP-Glycosyltransferase/glycogen phosphorylase"/>
    <property type="match status" value="1"/>
</dbReference>
<dbReference type="AlphaFoldDB" id="A0A5A4U8I3"/>
<evidence type="ECO:0000313" key="1">
    <source>
        <dbReference type="EMBL" id="BBM62241.1"/>
    </source>
</evidence>
<sequence length="299" mass="34661">MVNKIKIALVSTGKANLPEIEAYKEYFSETFDVSVVNKNDDLSCYDVLWYFMGFGGNKINSNQFLIHEFSSISVPPFSKTKNFIKKIILPKPNLRVFLNESVQQQFNFNDRVPFCYRDMGVNDKPVVERNYKKYDILYVGAIAGRQLDDALNLILSYQLDCKIAILGKVEEKFKEKYKDTNVIFLGQVPYNQVATVISESNLCLNWIPNVYPYNIQTSTKFLEYLAQNKQIISNSYPWVDSYCQQHNIEYINIHDSNSIRRALSSVIIQKSTHIPSSWREVIMNSGIENKIKSYFEVVK</sequence>
<dbReference type="EMBL" id="LC494307">
    <property type="protein sequence ID" value="BBM62263.1"/>
    <property type="molecule type" value="Genomic_DNA"/>
</dbReference>
<reference evidence="2" key="1">
    <citation type="submission" date="2019-07" db="EMBL/GenBank/DDBJ databases">
        <title>Overview of O-antigen diversity of Escherichia albertii, an emerging enteropathogen; genetic structure, serology, and development of O-genotyping method.</title>
        <authorList>
            <person name="Ooka T."/>
            <person name="Seto K."/>
            <person name="Ogura Y."/>
            <person name="Iguchi A."/>
            <person name="Imura N."/>
            <person name="Honda M."/>
            <person name="Etoh Y."/>
            <person name="Ikeda T."/>
            <person name="Sugitani W."/>
            <person name="Konno T."/>
            <person name="Kawano K."/>
            <person name="Kudo Y."/>
            <person name="Murakami K."/>
            <person name="Hayashi T."/>
            <person name="Nishi J."/>
        </authorList>
    </citation>
    <scope>NUCLEOTIDE SEQUENCE</scope>
    <source>
        <strain evidence="2">NIAH_Bird 26</strain>
        <strain evidence="1">NIAH_Bird 5</strain>
    </source>
</reference>
<dbReference type="RefSeq" id="WP_059276127.1">
    <property type="nucleotide sequence ID" value="NZ_BBVO01000002.1"/>
</dbReference>
<organism evidence="2">
    <name type="scientific">Escherichia albertii</name>
    <dbReference type="NCBI Taxonomy" id="208962"/>
    <lineage>
        <taxon>Bacteria</taxon>
        <taxon>Pseudomonadati</taxon>
        <taxon>Pseudomonadota</taxon>
        <taxon>Gammaproteobacteria</taxon>
        <taxon>Enterobacterales</taxon>
        <taxon>Enterobacteriaceae</taxon>
        <taxon>Escherichia</taxon>
    </lineage>
</organism>